<dbReference type="AlphaFoldDB" id="A0A0F3IFM5"/>
<protein>
    <recommendedName>
        <fullName evidence="3">BioF2-like acetyltransferase domain-containing protein</fullName>
    </recommendedName>
</protein>
<dbReference type="Proteomes" id="UP000033684">
    <property type="component" value="Unassembled WGS sequence"/>
</dbReference>
<organism evidence="1 2">
    <name type="scientific">Methylocucumis oryzae</name>
    <dbReference type="NCBI Taxonomy" id="1632867"/>
    <lineage>
        <taxon>Bacteria</taxon>
        <taxon>Pseudomonadati</taxon>
        <taxon>Pseudomonadota</taxon>
        <taxon>Gammaproteobacteria</taxon>
        <taxon>Methylococcales</taxon>
        <taxon>Methylococcaceae</taxon>
        <taxon>Methylocucumis</taxon>
    </lineage>
</organism>
<accession>A0A0F3IFM5</accession>
<comment type="caution">
    <text evidence="1">The sequence shown here is derived from an EMBL/GenBank/DDBJ whole genome shotgun (WGS) entry which is preliminary data.</text>
</comment>
<evidence type="ECO:0000313" key="1">
    <source>
        <dbReference type="EMBL" id="KJV05348.1"/>
    </source>
</evidence>
<dbReference type="InterPro" id="IPR016181">
    <property type="entry name" value="Acyl_CoA_acyltransferase"/>
</dbReference>
<gene>
    <name evidence="1" type="ORF">VZ94_18880</name>
</gene>
<dbReference type="RefSeq" id="WP_045780416.1">
    <property type="nucleotide sequence ID" value="NZ_LAJX01000244.1"/>
</dbReference>
<dbReference type="EMBL" id="LAJX01000244">
    <property type="protein sequence ID" value="KJV05348.1"/>
    <property type="molecule type" value="Genomic_DNA"/>
</dbReference>
<name>A0A0F3IFM5_9GAMM</name>
<evidence type="ECO:0008006" key="3">
    <source>
        <dbReference type="Google" id="ProtNLM"/>
    </source>
</evidence>
<reference evidence="2" key="1">
    <citation type="submission" date="2015-03" db="EMBL/GenBank/DDBJ databases">
        <title>Draft genome sequence of a novel methanotroph (Sn10-6) isolated from flooded ricefield rhizosphere in India.</title>
        <authorList>
            <person name="Pandit P.S."/>
            <person name="Pore S.D."/>
            <person name="Arora P."/>
            <person name="Kapse N.G."/>
            <person name="Dhakephalkar P.K."/>
            <person name="Rahalkar M.C."/>
        </authorList>
    </citation>
    <scope>NUCLEOTIDE SEQUENCE [LARGE SCALE GENOMIC DNA]</scope>
    <source>
        <strain evidence="2">Sn10-6</strain>
    </source>
</reference>
<evidence type="ECO:0000313" key="2">
    <source>
        <dbReference type="Proteomes" id="UP000033684"/>
    </source>
</evidence>
<dbReference type="SUPFAM" id="SSF55729">
    <property type="entry name" value="Acyl-CoA N-acyltransferases (Nat)"/>
    <property type="match status" value="1"/>
</dbReference>
<dbReference type="OrthoDB" id="7375995at2"/>
<sequence>MEKISGYYHQKYAEAFADLGKSLPLHLANGWLLQKNIPNTEYYDVTSCYPFLCCQHWDKLALDLAELNEQNVSLTIVTDPMAAFRHQDMVELFDMFKLYKQHYIVDLTSNYASSISVHHQREIKRATGKLYVNVIAQPITLLPEWLNLYNQLISRHHIKGITAFSENAFRQQLNVPGLVMLAAYAQQCLAGIALWYQTQHSTYYHLTAYNELGYKTGASYALMAASLDYFCQQNIHWACLGAGAGAYEKQRDGLAEFKAGFATTTKPVYLAGKILNPTLYQRLSEQTHTTHSRYFPAYRDGEYA</sequence>
<dbReference type="Gene3D" id="3.40.630.30">
    <property type="match status" value="1"/>
</dbReference>
<reference evidence="1 2" key="2">
    <citation type="journal article" date="2016" name="Microb. Ecol.">
        <title>Genome Characteristics of a Novel Type I Methanotroph (Sn10-6) Isolated from a Flooded Indian Rice Field.</title>
        <authorList>
            <person name="Rahalkar M.C."/>
            <person name="Pandit P.S."/>
            <person name="Dhakephalkar P.K."/>
            <person name="Pore S."/>
            <person name="Arora P."/>
            <person name="Kapse N."/>
        </authorList>
    </citation>
    <scope>NUCLEOTIDE SEQUENCE [LARGE SCALE GENOMIC DNA]</scope>
    <source>
        <strain evidence="1 2">Sn10-6</strain>
    </source>
</reference>
<proteinExistence type="predicted"/>
<keyword evidence="2" id="KW-1185">Reference proteome</keyword>